<dbReference type="AlphaFoldDB" id="A0AAQ3M3R9"/>
<keyword evidence="4 5" id="KW-0862">Zinc</keyword>
<evidence type="ECO:0000259" key="7">
    <source>
        <dbReference type="PROSITE" id="PS50970"/>
    </source>
</evidence>
<reference evidence="8 9" key="1">
    <citation type="submission" date="2023-11" db="EMBL/GenBank/DDBJ databases">
        <title>An acidophilic fungus is an integral part of prey digestion in a carnivorous sundew plant.</title>
        <authorList>
            <person name="Tsai I.J."/>
        </authorList>
    </citation>
    <scope>NUCLEOTIDE SEQUENCE [LARGE SCALE GENOMIC DNA]</scope>
    <source>
        <strain evidence="8">169a</strain>
    </source>
</reference>
<dbReference type="InterPro" id="IPR036589">
    <property type="entry name" value="HCY_dom_sf"/>
</dbReference>
<name>A0AAQ3M3R9_9PEZI</name>
<evidence type="ECO:0000256" key="6">
    <source>
        <dbReference type="PROSITE-ProRule" id="PRU00333"/>
    </source>
</evidence>
<dbReference type="EMBL" id="CP138582">
    <property type="protein sequence ID" value="WPG99557.1"/>
    <property type="molecule type" value="Genomic_DNA"/>
</dbReference>
<feature type="binding site" evidence="6">
    <location>
        <position position="295"/>
    </location>
    <ligand>
        <name>Zn(2+)</name>
        <dbReference type="ChEBI" id="CHEBI:29105"/>
    </ligand>
</feature>
<dbReference type="GO" id="GO:0008270">
    <property type="term" value="F:zinc ion binding"/>
    <property type="evidence" value="ECO:0007669"/>
    <property type="project" value="InterPro"/>
</dbReference>
<dbReference type="Proteomes" id="UP001303373">
    <property type="component" value="Chromosome 3"/>
</dbReference>
<keyword evidence="3 5" id="KW-0479">Metal-binding</keyword>
<keyword evidence="9" id="KW-1185">Reference proteome</keyword>
<dbReference type="Gene3D" id="3.20.20.330">
    <property type="entry name" value="Homocysteine-binding-like domain"/>
    <property type="match status" value="1"/>
</dbReference>
<gene>
    <name evidence="8" type="ORF">R9X50_00237400</name>
</gene>
<dbReference type="InterPro" id="IPR003726">
    <property type="entry name" value="HCY_dom"/>
</dbReference>
<dbReference type="PROSITE" id="PS50970">
    <property type="entry name" value="HCY"/>
    <property type="match status" value="1"/>
</dbReference>
<dbReference type="GO" id="GO:0009086">
    <property type="term" value="P:methionine biosynthetic process"/>
    <property type="evidence" value="ECO:0007669"/>
    <property type="project" value="InterPro"/>
</dbReference>
<dbReference type="FunFam" id="3.20.20.330:FF:000002">
    <property type="entry name" value="Homocysteine S-methyltransferase"/>
    <property type="match status" value="1"/>
</dbReference>
<dbReference type="GO" id="GO:0033528">
    <property type="term" value="P:S-methylmethionine cycle"/>
    <property type="evidence" value="ECO:0007669"/>
    <property type="project" value="TreeGrafter"/>
</dbReference>
<evidence type="ECO:0000256" key="2">
    <source>
        <dbReference type="ARBA" id="ARBA00022679"/>
    </source>
</evidence>
<evidence type="ECO:0000256" key="3">
    <source>
        <dbReference type="ARBA" id="ARBA00022723"/>
    </source>
</evidence>
<feature type="binding site" evidence="6">
    <location>
        <position position="294"/>
    </location>
    <ligand>
        <name>Zn(2+)</name>
        <dbReference type="ChEBI" id="CHEBI:29105"/>
    </ligand>
</feature>
<dbReference type="InterPro" id="IPR017226">
    <property type="entry name" value="BHMT-like"/>
</dbReference>
<evidence type="ECO:0000256" key="4">
    <source>
        <dbReference type="ARBA" id="ARBA00022833"/>
    </source>
</evidence>
<dbReference type="PIRSF" id="PIRSF037505">
    <property type="entry name" value="Betaine_HMT"/>
    <property type="match status" value="1"/>
</dbReference>
<accession>A0AAQ3M3R9</accession>
<evidence type="ECO:0000256" key="5">
    <source>
        <dbReference type="PIRSR" id="PIRSR037505-2"/>
    </source>
</evidence>
<dbReference type="InterPro" id="IPR051486">
    <property type="entry name" value="Hcy_S-methyltransferase"/>
</dbReference>
<dbReference type="GO" id="GO:0032259">
    <property type="term" value="P:methylation"/>
    <property type="evidence" value="ECO:0007669"/>
    <property type="project" value="UniProtKB-KW"/>
</dbReference>
<feature type="binding site" evidence="5 6">
    <location>
        <position position="227"/>
    </location>
    <ligand>
        <name>Zn(2+)</name>
        <dbReference type="ChEBI" id="CHEBI:29105"/>
    </ligand>
</feature>
<dbReference type="GO" id="GO:0008898">
    <property type="term" value="F:S-adenosylmethionine-homocysteine S-methyltransferase activity"/>
    <property type="evidence" value="ECO:0007669"/>
    <property type="project" value="TreeGrafter"/>
</dbReference>
<evidence type="ECO:0000313" key="9">
    <source>
        <dbReference type="Proteomes" id="UP001303373"/>
    </source>
</evidence>
<protein>
    <submittedName>
        <fullName evidence="8">Homocysteine S-methyltransferase</fullName>
    </submittedName>
</protein>
<dbReference type="PANTHER" id="PTHR46015">
    <property type="entry name" value="ZGC:172121"/>
    <property type="match status" value="1"/>
</dbReference>
<feature type="domain" description="Hcy-binding" evidence="7">
    <location>
        <begin position="5"/>
        <end position="309"/>
    </location>
</feature>
<organism evidence="8 9">
    <name type="scientific">Acrodontium crateriforme</name>
    <dbReference type="NCBI Taxonomy" id="150365"/>
    <lineage>
        <taxon>Eukaryota</taxon>
        <taxon>Fungi</taxon>
        <taxon>Dikarya</taxon>
        <taxon>Ascomycota</taxon>
        <taxon>Pezizomycotina</taxon>
        <taxon>Dothideomycetes</taxon>
        <taxon>Dothideomycetidae</taxon>
        <taxon>Mycosphaerellales</taxon>
        <taxon>Teratosphaeriaceae</taxon>
        <taxon>Acrodontium</taxon>
    </lineage>
</organism>
<dbReference type="SUPFAM" id="SSF82282">
    <property type="entry name" value="Homocysteine S-methyltransferase"/>
    <property type="match status" value="1"/>
</dbReference>
<comment type="cofactor">
    <cofactor evidence="5">
        <name>Zn(2+)</name>
        <dbReference type="ChEBI" id="CHEBI:29105"/>
    </cofactor>
    <text evidence="5">Binds 1 zinc ion per subunit.</text>
</comment>
<dbReference type="PANTHER" id="PTHR46015:SF1">
    <property type="entry name" value="HOMOCYSTEINE S-METHYLTRANSFERASE-LIKE ISOFORM 1"/>
    <property type="match status" value="1"/>
</dbReference>
<dbReference type="Pfam" id="PF02574">
    <property type="entry name" value="S-methyl_trans"/>
    <property type="match status" value="1"/>
</dbReference>
<proteinExistence type="predicted"/>
<keyword evidence="2 6" id="KW-0808">Transferase</keyword>
<evidence type="ECO:0000313" key="8">
    <source>
        <dbReference type="EMBL" id="WPG99557.1"/>
    </source>
</evidence>
<sequence>MLSKSDFQALLDRKGTLIIDGGLATELEKRGHDLNHALWSAKLLKENPDSITKLHYDYFHSGADIAITASYQASVEGMAKHFGMSETEALKLISLSVELAIKARDQMNDPSLLIAGSVGPFGAYLADGSEYRGDYKRTKSELQYFHRPRIEQLIKAGADILAIETMPQLLEIEAIMELLETEFPHAIALLCCTTKDAEHLSDGSAFTDLFQVVRRHQNRIVAVGINCVPLISVTDTLNHLHASAPGVPLICYPNSGEEWDAVTKTWKGAPPECSDLALLARKWIDSGAKLIGGCCRTSPSDIQVIRQAIDGHKP</sequence>
<keyword evidence="1 6" id="KW-0489">Methyltransferase</keyword>
<evidence type="ECO:0000256" key="1">
    <source>
        <dbReference type="ARBA" id="ARBA00022603"/>
    </source>
</evidence>
<dbReference type="NCBIfam" id="NF007020">
    <property type="entry name" value="PRK09485.1"/>
    <property type="match status" value="1"/>
</dbReference>